<comment type="caution">
    <text evidence="2">The sequence shown here is derived from an EMBL/GenBank/DDBJ whole genome shotgun (WGS) entry which is preliminary data.</text>
</comment>
<organism evidence="2 3">
    <name type="scientific">Silurus meridionalis</name>
    <name type="common">Southern catfish</name>
    <name type="synonym">Silurus soldatovi meridionalis</name>
    <dbReference type="NCBI Taxonomy" id="175797"/>
    <lineage>
        <taxon>Eukaryota</taxon>
        <taxon>Metazoa</taxon>
        <taxon>Chordata</taxon>
        <taxon>Craniata</taxon>
        <taxon>Vertebrata</taxon>
        <taxon>Euteleostomi</taxon>
        <taxon>Actinopterygii</taxon>
        <taxon>Neopterygii</taxon>
        <taxon>Teleostei</taxon>
        <taxon>Ostariophysi</taxon>
        <taxon>Siluriformes</taxon>
        <taxon>Siluridae</taxon>
        <taxon>Silurus</taxon>
    </lineage>
</organism>
<feature type="compositionally biased region" description="Basic and acidic residues" evidence="1">
    <location>
        <begin position="136"/>
        <end position="149"/>
    </location>
</feature>
<feature type="compositionally biased region" description="Polar residues" evidence="1">
    <location>
        <begin position="162"/>
        <end position="174"/>
    </location>
</feature>
<feature type="compositionally biased region" description="Polar residues" evidence="1">
    <location>
        <begin position="278"/>
        <end position="300"/>
    </location>
</feature>
<accession>A0A8T0BS78</accession>
<feature type="region of interest" description="Disordered" evidence="1">
    <location>
        <begin position="213"/>
        <end position="375"/>
    </location>
</feature>
<feature type="compositionally biased region" description="Basic and acidic residues" evidence="1">
    <location>
        <begin position="301"/>
        <end position="312"/>
    </location>
</feature>
<dbReference type="Proteomes" id="UP000606274">
    <property type="component" value="Unassembled WGS sequence"/>
</dbReference>
<dbReference type="EMBL" id="JABFDY010000003">
    <property type="protein sequence ID" value="KAF7709263.1"/>
    <property type="molecule type" value="Genomic_DNA"/>
</dbReference>
<feature type="compositionally biased region" description="Basic and acidic residues" evidence="1">
    <location>
        <begin position="323"/>
        <end position="352"/>
    </location>
</feature>
<name>A0A8T0BS78_SILME</name>
<protein>
    <submittedName>
        <fullName evidence="2">Uncharacterized protein</fullName>
    </submittedName>
</protein>
<reference evidence="2" key="1">
    <citation type="submission" date="2020-08" db="EMBL/GenBank/DDBJ databases">
        <title>Chromosome-level assembly of Southern catfish (Silurus meridionalis) provides insights into visual adaptation to the nocturnal and benthic lifestyles.</title>
        <authorList>
            <person name="Zhang Y."/>
            <person name="Wang D."/>
            <person name="Peng Z."/>
        </authorList>
    </citation>
    <scope>NUCLEOTIDE SEQUENCE</scope>
    <source>
        <strain evidence="2">SWU-2019-XX</strain>
        <tissue evidence="2">Muscle</tissue>
    </source>
</reference>
<dbReference type="AlphaFoldDB" id="A0A8T0BS78"/>
<proteinExistence type="predicted"/>
<keyword evidence="3" id="KW-1185">Reference proteome</keyword>
<feature type="region of interest" description="Disordered" evidence="1">
    <location>
        <begin position="133"/>
        <end position="174"/>
    </location>
</feature>
<evidence type="ECO:0000256" key="1">
    <source>
        <dbReference type="SAM" id="MobiDB-lite"/>
    </source>
</evidence>
<evidence type="ECO:0000313" key="3">
    <source>
        <dbReference type="Proteomes" id="UP000606274"/>
    </source>
</evidence>
<feature type="compositionally biased region" description="Acidic residues" evidence="1">
    <location>
        <begin position="251"/>
        <end position="261"/>
    </location>
</feature>
<gene>
    <name evidence="2" type="ORF">HF521_016113</name>
</gene>
<sequence>MPHEKGSDTGAVTVDPKKALTITPGGKLNTGQIENPLKIHKKKGLLDGGADADMTKIVRKHPMIHWTQLAANGASSGSAHHHNWRQADELKNDSQMLDIKRCQVKVILMDVLRTEEGQRYLGSCVSDTNAKVQAPLKEEPMERWRERRSSAQHSAVRRRTSAPHNDQTKISPLKLTNSAYTDSVRAEKNYMHFSKEVRSPVAKRCKRFNNSLKHAEPAASDEEYSTPLKQSDFSPSKESHNLFSEHTQPLDENELCQDEEGDSPRSTSTVHSEESDSEQISDTLSTASYTPSQVKQPSRSSRMEHQGLESKDVPAQLNTSENKVQECAEVTEDREGKTEQEKEKEVEEEKPLHQNGEVLDEAGGARGSVLRLSSG</sequence>
<evidence type="ECO:0000313" key="2">
    <source>
        <dbReference type="EMBL" id="KAF7709263.1"/>
    </source>
</evidence>